<dbReference type="InterPro" id="IPR033749">
    <property type="entry name" value="Polyprenyl_synt_CS"/>
</dbReference>
<name>A0A9Q0ALE7_9PEZI</name>
<dbReference type="SUPFAM" id="SSF48576">
    <property type="entry name" value="Terpenoid synthases"/>
    <property type="match status" value="2"/>
</dbReference>
<keyword evidence="1" id="KW-0808">Transferase</keyword>
<dbReference type="SFLD" id="SFLDS00005">
    <property type="entry name" value="Isoprenoid_Synthase_Type_I"/>
    <property type="match status" value="1"/>
</dbReference>
<dbReference type="Pfam" id="PF19086">
    <property type="entry name" value="Terpene_syn_C_2"/>
    <property type="match status" value="1"/>
</dbReference>
<dbReference type="PANTHER" id="PTHR12001:SF72">
    <property type="entry name" value="THIJ_PFPI FAMILY PROTEIN (AFU_ORTHOLOGUE AFUA_3G01210)-RELATED"/>
    <property type="match status" value="1"/>
</dbReference>
<dbReference type="Gene3D" id="1.10.600.10">
    <property type="entry name" value="Farnesyl Diphosphate Synthase"/>
    <property type="match status" value="2"/>
</dbReference>
<dbReference type="PROSITE" id="PS00723">
    <property type="entry name" value="POLYPRENYL_SYNTHASE_1"/>
    <property type="match status" value="1"/>
</dbReference>
<evidence type="ECO:0000256" key="1">
    <source>
        <dbReference type="ARBA" id="ARBA00022679"/>
    </source>
</evidence>
<dbReference type="PROSITE" id="PS00444">
    <property type="entry name" value="POLYPRENYL_SYNTHASE_2"/>
    <property type="match status" value="1"/>
</dbReference>
<keyword evidence="2" id="KW-0479">Metal-binding</keyword>
<dbReference type="InterPro" id="IPR008949">
    <property type="entry name" value="Isoprenoid_synthase_dom_sf"/>
</dbReference>
<dbReference type="GO" id="GO:0043386">
    <property type="term" value="P:mycotoxin biosynthetic process"/>
    <property type="evidence" value="ECO:0007669"/>
    <property type="project" value="UniProtKB-ARBA"/>
</dbReference>
<dbReference type="GO" id="GO:0004659">
    <property type="term" value="F:prenyltransferase activity"/>
    <property type="evidence" value="ECO:0007669"/>
    <property type="project" value="InterPro"/>
</dbReference>
<organism evidence="4 5">
    <name type="scientific">Neoarthrinium moseri</name>
    <dbReference type="NCBI Taxonomy" id="1658444"/>
    <lineage>
        <taxon>Eukaryota</taxon>
        <taxon>Fungi</taxon>
        <taxon>Dikarya</taxon>
        <taxon>Ascomycota</taxon>
        <taxon>Pezizomycotina</taxon>
        <taxon>Sordariomycetes</taxon>
        <taxon>Xylariomycetidae</taxon>
        <taxon>Amphisphaeriales</taxon>
        <taxon>Apiosporaceae</taxon>
        <taxon>Neoarthrinium</taxon>
    </lineage>
</organism>
<evidence type="ECO:0000313" key="4">
    <source>
        <dbReference type="EMBL" id="KAI1868374.1"/>
    </source>
</evidence>
<sequence>MTFLYSTVVDPTKYETEGLCDGIEVRQSNFTHQEDRGAIRAHQDWNKYVGPCRQYRGTLGPTFSFMSLTVPECLPDRLEVISYANEFAFLHDGKSIPVIRSHNQPSALTLEADITDSVEFEEGEIENDEMQDAFLEAARMGSVDTATQEARRKGKRQIQSQLFEEMLSIDPECAKITMKSWAQFIQVGSSRQHETRFNTLTEYFPYRIMDVGEMFWYGVVTFGLGLRIPDHELDLCRSLMAPAWTAVGLQNDLWSWPKERDAAQLRGKDHVINAIWVIMQEQQVQVHEAMQICRQLIKDYVSRYLQTMEEIKVNTSISSDLRKYLQAMLYSISGNVVWSLTCPRYNPDVEFNQTQLDWMFNGVPLNTSPSIRSSPMHSDYSLPSTISDPVRTAEGNQTEDAASLRFEVPTNLPPLESYSMTNYVRNRFIDALDYWLKLCPETVAHVKQVTDLLHNASLILDDFEDDSPLRRGKPATHTIFGPAQSINTSNYAITKAIHMVLGFVEPARALEILDKIMSLFQGQAMDLFWSYNNHCPSLDEYYRMVDNKTGQLFCIATYFMVTELPKDVRSAQMLLERFTLLLGRYFQVRDDYQNLMSADYTRQKGFCEDLDEGKYTVPLIFTLQSQPPNLRLLHILSIGKRTGKLAKEQKDLVLKIIEEAGGFQYTRSVLADLYGRLCGQLQELEVMFGSSNTELRCLLELLKI</sequence>
<evidence type="ECO:0000256" key="2">
    <source>
        <dbReference type="ARBA" id="ARBA00022723"/>
    </source>
</evidence>
<dbReference type="GO" id="GO:0046165">
    <property type="term" value="P:alcohol biosynthetic process"/>
    <property type="evidence" value="ECO:0007669"/>
    <property type="project" value="UniProtKB-ARBA"/>
</dbReference>
<keyword evidence="5" id="KW-1185">Reference proteome</keyword>
<proteinExistence type="predicted"/>
<dbReference type="PANTHER" id="PTHR12001">
    <property type="entry name" value="GERANYLGERANYL PYROPHOSPHATE SYNTHASE"/>
    <property type="match status" value="1"/>
</dbReference>
<evidence type="ECO:0000256" key="3">
    <source>
        <dbReference type="ARBA" id="ARBA00022842"/>
    </source>
</evidence>
<dbReference type="InterPro" id="IPR000092">
    <property type="entry name" value="Polyprenyl_synt"/>
</dbReference>
<dbReference type="Proteomes" id="UP000829685">
    <property type="component" value="Unassembled WGS sequence"/>
</dbReference>
<protein>
    <recommendedName>
        <fullName evidence="6">Fusicoccadiene synthase</fullName>
    </recommendedName>
</protein>
<gene>
    <name evidence="4" type="ORF">JX265_007197</name>
</gene>
<dbReference type="AlphaFoldDB" id="A0A9Q0ALE7"/>
<keyword evidence="3" id="KW-0460">Magnesium</keyword>
<dbReference type="Pfam" id="PF00348">
    <property type="entry name" value="polyprenyl_synt"/>
    <property type="match status" value="1"/>
</dbReference>
<dbReference type="EMBL" id="JAFIMR010000017">
    <property type="protein sequence ID" value="KAI1868374.1"/>
    <property type="molecule type" value="Genomic_DNA"/>
</dbReference>
<accession>A0A9Q0ALE7</accession>
<evidence type="ECO:0008006" key="6">
    <source>
        <dbReference type="Google" id="ProtNLM"/>
    </source>
</evidence>
<evidence type="ECO:0000313" key="5">
    <source>
        <dbReference type="Proteomes" id="UP000829685"/>
    </source>
</evidence>
<comment type="caution">
    <text evidence="4">The sequence shown here is derived from an EMBL/GenBank/DDBJ whole genome shotgun (WGS) entry which is preliminary data.</text>
</comment>
<dbReference type="SMR" id="A0A9Q0ALE7"/>
<dbReference type="GO" id="GO:0008299">
    <property type="term" value="P:isoprenoid biosynthetic process"/>
    <property type="evidence" value="ECO:0007669"/>
    <property type="project" value="InterPro"/>
</dbReference>
<dbReference type="GO" id="GO:0046872">
    <property type="term" value="F:metal ion binding"/>
    <property type="evidence" value="ECO:0007669"/>
    <property type="project" value="UniProtKB-KW"/>
</dbReference>
<dbReference type="CDD" id="cd00685">
    <property type="entry name" value="Trans_IPPS_HT"/>
    <property type="match status" value="1"/>
</dbReference>
<reference evidence="4" key="1">
    <citation type="submission" date="2021-03" db="EMBL/GenBank/DDBJ databases">
        <title>Revisited historic fungal species revealed as producer of novel bioactive compounds through whole genome sequencing and comparative genomics.</title>
        <authorList>
            <person name="Vignolle G.A."/>
            <person name="Hochenegger N."/>
            <person name="Mach R.L."/>
            <person name="Mach-Aigner A.R."/>
            <person name="Javad Rahimi M."/>
            <person name="Salim K.A."/>
            <person name="Chan C.M."/>
            <person name="Lim L.B.L."/>
            <person name="Cai F."/>
            <person name="Druzhinina I.S."/>
            <person name="U'Ren J.M."/>
            <person name="Derntl C."/>
        </authorList>
    </citation>
    <scope>NUCLEOTIDE SEQUENCE</scope>
    <source>
        <strain evidence="4">TUCIM 5799</strain>
    </source>
</reference>